<feature type="domain" description="Fibronectin type-III" evidence="2">
    <location>
        <begin position="42"/>
        <end position="140"/>
    </location>
</feature>
<dbReference type="STRING" id="1798370.A2Z00_01025"/>
<dbReference type="SUPFAM" id="SSF49265">
    <property type="entry name" value="Fibronectin type III"/>
    <property type="match status" value="1"/>
</dbReference>
<organism evidence="3 4">
    <name type="scientific">Candidatus Gottesmanbacteria bacterium RBG_13_45_10</name>
    <dbReference type="NCBI Taxonomy" id="1798370"/>
    <lineage>
        <taxon>Bacteria</taxon>
        <taxon>Candidatus Gottesmaniibacteriota</taxon>
    </lineage>
</organism>
<evidence type="ECO:0000256" key="1">
    <source>
        <dbReference type="SAM" id="Phobius"/>
    </source>
</evidence>
<dbReference type="Proteomes" id="UP000177268">
    <property type="component" value="Unassembled WGS sequence"/>
</dbReference>
<keyword evidence="1" id="KW-0472">Membrane</keyword>
<dbReference type="InterPro" id="IPR003961">
    <property type="entry name" value="FN3_dom"/>
</dbReference>
<feature type="transmembrane region" description="Helical" evidence="1">
    <location>
        <begin position="7"/>
        <end position="27"/>
    </location>
</feature>
<dbReference type="Gene3D" id="3.30.420.430">
    <property type="match status" value="1"/>
</dbReference>
<evidence type="ECO:0000313" key="4">
    <source>
        <dbReference type="Proteomes" id="UP000177268"/>
    </source>
</evidence>
<dbReference type="PROSITE" id="PS50853">
    <property type="entry name" value="FN3"/>
    <property type="match status" value="1"/>
</dbReference>
<feature type="transmembrane region" description="Helical" evidence="1">
    <location>
        <begin position="418"/>
        <end position="436"/>
    </location>
</feature>
<protein>
    <recommendedName>
        <fullName evidence="2">Fibronectin type-III domain-containing protein</fullName>
    </recommendedName>
</protein>
<accession>A0A1F5ZGJ8</accession>
<comment type="caution">
    <text evidence="3">The sequence shown here is derived from an EMBL/GenBank/DDBJ whole genome shotgun (WGS) entry which is preliminary data.</text>
</comment>
<sequence>MRIPTKFPTIIGLLLVVLVVGSVVFFVERVLRSPSTASGSQEPNAVRSTNITDTSFTVSWTTQLPATGTILVSTPKKNNEIYYDERDTVEKTLGSYTTHSIIVRNTSPDTTHSVVILSNGQKYLDNGTPYLVHTATTLTPISGGLEPSYGTVKTADNQPAMGAIVYVTVQGGQTLSSLVKSSGLWLIPLSLLRTEDLMSYLPTVDRMNEDILIVYNGDEATATTDTLNDSPVPDMYIGKAYDFRKQQAKTTGKDTLAIRLPTQNTTPTLGTGAVLGQTTRRTFSVSLISPAQDAALTTSLPFIQGTGIPSKFVGIMLGITNPTNGSTQVGPDGVWNFTPLKPLGPGKQSVTISTVDNVGKPVAITHTFKVLKSGSQVLGDATPSATPVVTETPTPIEVPTSTLAGVPVPNTGSQLPTILLLLLSIAFLTSGAIVTLR</sequence>
<gene>
    <name evidence="3" type="ORF">A2Z00_01025</name>
</gene>
<reference evidence="3 4" key="1">
    <citation type="journal article" date="2016" name="Nat. Commun.">
        <title>Thousands of microbial genomes shed light on interconnected biogeochemical processes in an aquifer system.</title>
        <authorList>
            <person name="Anantharaman K."/>
            <person name="Brown C.T."/>
            <person name="Hug L.A."/>
            <person name="Sharon I."/>
            <person name="Castelle C.J."/>
            <person name="Probst A.J."/>
            <person name="Thomas B.C."/>
            <person name="Singh A."/>
            <person name="Wilkins M.J."/>
            <person name="Karaoz U."/>
            <person name="Brodie E.L."/>
            <person name="Williams K.H."/>
            <person name="Hubbard S.S."/>
            <person name="Banfield J.F."/>
        </authorList>
    </citation>
    <scope>NUCLEOTIDE SEQUENCE [LARGE SCALE GENOMIC DNA]</scope>
</reference>
<name>A0A1F5ZGJ8_9BACT</name>
<evidence type="ECO:0000313" key="3">
    <source>
        <dbReference type="EMBL" id="OGG11628.1"/>
    </source>
</evidence>
<proteinExistence type="predicted"/>
<evidence type="ECO:0000259" key="2">
    <source>
        <dbReference type="PROSITE" id="PS50853"/>
    </source>
</evidence>
<dbReference type="AlphaFoldDB" id="A0A1F5ZGJ8"/>
<keyword evidence="1" id="KW-1133">Transmembrane helix</keyword>
<dbReference type="EMBL" id="MFIZ01000022">
    <property type="protein sequence ID" value="OGG11628.1"/>
    <property type="molecule type" value="Genomic_DNA"/>
</dbReference>
<keyword evidence="1" id="KW-0812">Transmembrane</keyword>
<dbReference type="InterPro" id="IPR036116">
    <property type="entry name" value="FN3_sf"/>
</dbReference>